<dbReference type="EMBL" id="VHII01000005">
    <property type="protein sequence ID" value="KAF1390269.1"/>
    <property type="molecule type" value="Genomic_DNA"/>
</dbReference>
<sequence>MGNEAVVFQSSDPFFSVQTDGSIFAQGDGASLDEPVQFKLTASGPHTHVWETVVQLALIDSPSPQENENEWSGDSNSQESGQNSLGLEREMEGGRERLEQKEVAHG</sequence>
<evidence type="ECO:0000256" key="1">
    <source>
        <dbReference type="SAM" id="MobiDB-lite"/>
    </source>
</evidence>
<feature type="region of interest" description="Disordered" evidence="1">
    <location>
        <begin position="60"/>
        <end position="106"/>
    </location>
</feature>
<evidence type="ECO:0000313" key="3">
    <source>
        <dbReference type="Proteomes" id="UP000465112"/>
    </source>
</evidence>
<organism evidence="2 3">
    <name type="scientific">Perca fluviatilis</name>
    <name type="common">European perch</name>
    <dbReference type="NCBI Taxonomy" id="8168"/>
    <lineage>
        <taxon>Eukaryota</taxon>
        <taxon>Metazoa</taxon>
        <taxon>Chordata</taxon>
        <taxon>Craniata</taxon>
        <taxon>Vertebrata</taxon>
        <taxon>Euteleostomi</taxon>
        <taxon>Actinopterygii</taxon>
        <taxon>Neopterygii</taxon>
        <taxon>Teleostei</taxon>
        <taxon>Neoteleostei</taxon>
        <taxon>Acanthomorphata</taxon>
        <taxon>Eupercaria</taxon>
        <taxon>Perciformes</taxon>
        <taxon>Percoidei</taxon>
        <taxon>Percidae</taxon>
        <taxon>Percinae</taxon>
        <taxon>Perca</taxon>
    </lineage>
</organism>
<feature type="compositionally biased region" description="Basic and acidic residues" evidence="1">
    <location>
        <begin position="87"/>
        <end position="106"/>
    </location>
</feature>
<proteinExistence type="predicted"/>
<dbReference type="Proteomes" id="UP000465112">
    <property type="component" value="Chromosome 5"/>
</dbReference>
<dbReference type="AlphaFoldDB" id="A0A6A5FEP9"/>
<gene>
    <name evidence="2" type="ORF">PFLUV_G00056320</name>
</gene>
<reference evidence="2 3" key="1">
    <citation type="submission" date="2019-06" db="EMBL/GenBank/DDBJ databases">
        <title>A chromosome-scale genome assembly of the European perch, Perca fluviatilis.</title>
        <authorList>
            <person name="Roques C."/>
            <person name="Zahm M."/>
            <person name="Cabau C."/>
            <person name="Klopp C."/>
            <person name="Bouchez O."/>
            <person name="Donnadieu C."/>
            <person name="Kuhl H."/>
            <person name="Gislard M."/>
            <person name="Guendouz S."/>
            <person name="Journot L."/>
            <person name="Haffray P."/>
            <person name="Bestin A."/>
            <person name="Morvezen R."/>
            <person name="Feron R."/>
            <person name="Wen M."/>
            <person name="Jouanno E."/>
            <person name="Herpin A."/>
            <person name="Schartl M."/>
            <person name="Postlethwait J."/>
            <person name="Schaerlinger B."/>
            <person name="Chardard D."/>
            <person name="Lecocq T."/>
            <person name="Poncet C."/>
            <person name="Jaffrelo L."/>
            <person name="Lampietro C."/>
            <person name="Guiguen Y."/>
        </authorList>
    </citation>
    <scope>NUCLEOTIDE SEQUENCE [LARGE SCALE GENOMIC DNA]</scope>
    <source>
        <tissue evidence="2">Blood</tissue>
    </source>
</reference>
<dbReference type="Gene3D" id="2.60.40.60">
    <property type="entry name" value="Cadherins"/>
    <property type="match status" value="1"/>
</dbReference>
<evidence type="ECO:0000313" key="2">
    <source>
        <dbReference type="EMBL" id="KAF1390269.1"/>
    </source>
</evidence>
<name>A0A6A5FEP9_PERFL</name>
<keyword evidence="3" id="KW-1185">Reference proteome</keyword>
<accession>A0A6A5FEP9</accession>
<feature type="compositionally biased region" description="Polar residues" evidence="1">
    <location>
        <begin position="62"/>
        <end position="84"/>
    </location>
</feature>
<comment type="caution">
    <text evidence="2">The sequence shown here is derived from an EMBL/GenBank/DDBJ whole genome shotgun (WGS) entry which is preliminary data.</text>
</comment>
<protein>
    <submittedName>
        <fullName evidence="2">Uncharacterized protein</fullName>
    </submittedName>
</protein>